<comment type="pathway">
    <text evidence="4">Carbohydrate biosynthesis; gluconeogenesis.</text>
</comment>
<sequence>MTARDASAFQTSWSDFLELAKHSSVQHAIPVLLEAPGLTLDLSDQRLNPAVVEYAQRLLQERNFDALRECLLSGGQANPTERRAAWHTALREPAPATEVALERQRMNDFVRAADSERRWRNIVHIGIGGSDWGVRLAISAFGYQGTWRNVRFVANIDGHAMQGGLAGLDPRETLIVLASKSFTTSETLQNGLRAVEWLQAAGIPDPYQHVVAVTARPEVAQAWGVPAAHVFQLWDWVGGRFSIWSSVGLTVALAVGTDVVAGMHAGAAAMDVHFAQAPLADNAPVQMALAGIINRSVLGYGSLNIAPYDFRLAQLVPYIQQLEMESLGKSVGNDGETLTVATGPAVWGMPGTDAQHTFFQWLHQGSDGAPVDFIVCQEADHGWPEHHRSLLANCLAQREALLQGKDYDTALAECLAEGMPPEQARELARHRVHPGGRPSSLIVLPRLTAYSLGSLLALYEHKVFVQSVVWGINPFDQWGVEYGKVLAKGILRELAGDTGASAGSAAASAAVPKHDASTAYWVKAFADSLNGRNGS</sequence>
<feature type="active site" evidence="4">
    <location>
        <position position="484"/>
    </location>
</feature>
<dbReference type="PANTHER" id="PTHR11469">
    <property type="entry name" value="GLUCOSE-6-PHOSPHATE ISOMERASE"/>
    <property type="match status" value="1"/>
</dbReference>
<accession>A0ABV8NYU6</accession>
<evidence type="ECO:0000313" key="5">
    <source>
        <dbReference type="EMBL" id="MFC4201058.1"/>
    </source>
</evidence>
<organism evidence="5 6">
    <name type="scientific">Candidimonas humi</name>
    <dbReference type="NCBI Taxonomy" id="683355"/>
    <lineage>
        <taxon>Bacteria</taxon>
        <taxon>Pseudomonadati</taxon>
        <taxon>Pseudomonadota</taxon>
        <taxon>Betaproteobacteria</taxon>
        <taxon>Burkholderiales</taxon>
        <taxon>Alcaligenaceae</taxon>
        <taxon>Candidimonas</taxon>
    </lineage>
</organism>
<keyword evidence="4 5" id="KW-0413">Isomerase</keyword>
<evidence type="ECO:0000256" key="2">
    <source>
        <dbReference type="ARBA" id="ARBA00006604"/>
    </source>
</evidence>
<evidence type="ECO:0000313" key="6">
    <source>
        <dbReference type="Proteomes" id="UP001595848"/>
    </source>
</evidence>
<dbReference type="EC" id="5.3.1.9" evidence="4"/>
<comment type="pathway">
    <text evidence="1 4">Carbohydrate degradation; glycolysis; D-glyceraldehyde 3-phosphate and glycerone phosphate from D-glucose: step 2/4.</text>
</comment>
<dbReference type="Pfam" id="PF00342">
    <property type="entry name" value="PGI"/>
    <property type="match status" value="1"/>
</dbReference>
<evidence type="ECO:0000256" key="1">
    <source>
        <dbReference type="ARBA" id="ARBA00004926"/>
    </source>
</evidence>
<proteinExistence type="inferred from homology"/>
<dbReference type="InterPro" id="IPR035476">
    <property type="entry name" value="SIS_PGI_1"/>
</dbReference>
<keyword evidence="4" id="KW-0312">Gluconeogenesis</keyword>
<evidence type="ECO:0000256" key="3">
    <source>
        <dbReference type="ARBA" id="ARBA00029321"/>
    </source>
</evidence>
<dbReference type="NCBIfam" id="NF001211">
    <property type="entry name" value="PRK00179.1"/>
    <property type="match status" value="1"/>
</dbReference>
<dbReference type="EMBL" id="JBHSBV010000003">
    <property type="protein sequence ID" value="MFC4201058.1"/>
    <property type="molecule type" value="Genomic_DNA"/>
</dbReference>
<feature type="active site" evidence="4">
    <location>
        <position position="356"/>
    </location>
</feature>
<dbReference type="GO" id="GO:0004347">
    <property type="term" value="F:glucose-6-phosphate isomerase activity"/>
    <property type="evidence" value="ECO:0007669"/>
    <property type="project" value="UniProtKB-EC"/>
</dbReference>
<dbReference type="CDD" id="cd05016">
    <property type="entry name" value="SIS_PGI_2"/>
    <property type="match status" value="1"/>
</dbReference>
<comment type="similarity">
    <text evidence="2 4">Belongs to the GPI family.</text>
</comment>
<dbReference type="InterPro" id="IPR018189">
    <property type="entry name" value="Phosphoglucose_isomerase_CS"/>
</dbReference>
<keyword evidence="4" id="KW-0963">Cytoplasm</keyword>
<dbReference type="PROSITE" id="PS51463">
    <property type="entry name" value="P_GLUCOSE_ISOMERASE_3"/>
    <property type="match status" value="1"/>
</dbReference>
<keyword evidence="6" id="KW-1185">Reference proteome</keyword>
<dbReference type="RefSeq" id="WP_217963598.1">
    <property type="nucleotide sequence ID" value="NZ_JAHTBN010000002.1"/>
</dbReference>
<evidence type="ECO:0000256" key="4">
    <source>
        <dbReference type="HAMAP-Rule" id="MF_00473"/>
    </source>
</evidence>
<keyword evidence="4" id="KW-0324">Glycolysis</keyword>
<dbReference type="PROSITE" id="PS00765">
    <property type="entry name" value="P_GLUCOSE_ISOMERASE_1"/>
    <property type="match status" value="1"/>
</dbReference>
<comment type="subcellular location">
    <subcellularLocation>
        <location evidence="4">Cytoplasm</location>
    </subcellularLocation>
</comment>
<dbReference type="PANTHER" id="PTHR11469:SF1">
    <property type="entry name" value="GLUCOSE-6-PHOSPHATE ISOMERASE"/>
    <property type="match status" value="1"/>
</dbReference>
<reference evidence="6" key="1">
    <citation type="journal article" date="2019" name="Int. J. Syst. Evol. Microbiol.">
        <title>The Global Catalogue of Microorganisms (GCM) 10K type strain sequencing project: providing services to taxonomists for standard genome sequencing and annotation.</title>
        <authorList>
            <consortium name="The Broad Institute Genomics Platform"/>
            <consortium name="The Broad Institute Genome Sequencing Center for Infectious Disease"/>
            <person name="Wu L."/>
            <person name="Ma J."/>
        </authorList>
    </citation>
    <scope>NUCLEOTIDE SEQUENCE [LARGE SCALE GENOMIC DNA]</scope>
    <source>
        <strain evidence="6">LMG 24813</strain>
    </source>
</reference>
<dbReference type="CDD" id="cd05015">
    <property type="entry name" value="SIS_PGI_1"/>
    <property type="match status" value="1"/>
</dbReference>
<dbReference type="InterPro" id="IPR001672">
    <property type="entry name" value="G6P_Isomerase"/>
</dbReference>
<name>A0ABV8NYU6_9BURK</name>
<protein>
    <recommendedName>
        <fullName evidence="4">Glucose-6-phosphate isomerase</fullName>
        <shortName evidence="4">GPI</shortName>
        <ecNumber evidence="4">5.3.1.9</ecNumber>
    </recommendedName>
    <alternativeName>
        <fullName evidence="4">Phosphoglucose isomerase</fullName>
        <shortName evidence="4">PGI</shortName>
    </alternativeName>
    <alternativeName>
        <fullName evidence="4">Phosphohexose isomerase</fullName>
        <shortName evidence="4">PHI</shortName>
    </alternativeName>
</protein>
<gene>
    <name evidence="4 5" type="primary">pgi</name>
    <name evidence="5" type="ORF">ACFOY1_08835</name>
</gene>
<comment type="function">
    <text evidence="4">Catalyzes the reversible isomerization of glucose-6-phosphate to fructose-6-phosphate.</text>
</comment>
<comment type="catalytic activity">
    <reaction evidence="3 4">
        <text>alpha-D-glucose 6-phosphate = beta-D-fructose 6-phosphate</text>
        <dbReference type="Rhea" id="RHEA:11816"/>
        <dbReference type="ChEBI" id="CHEBI:57634"/>
        <dbReference type="ChEBI" id="CHEBI:58225"/>
        <dbReference type="EC" id="5.3.1.9"/>
    </reaction>
</comment>
<comment type="caution">
    <text evidence="5">The sequence shown here is derived from an EMBL/GenBank/DDBJ whole genome shotgun (WGS) entry which is preliminary data.</text>
</comment>
<dbReference type="InterPro" id="IPR035482">
    <property type="entry name" value="SIS_PGI_2"/>
</dbReference>
<dbReference type="PROSITE" id="PS00174">
    <property type="entry name" value="P_GLUCOSE_ISOMERASE_2"/>
    <property type="match status" value="1"/>
</dbReference>
<feature type="active site" description="Proton donor" evidence="4">
    <location>
        <position position="325"/>
    </location>
</feature>
<dbReference type="HAMAP" id="MF_00473">
    <property type="entry name" value="G6P_isomerase"/>
    <property type="match status" value="1"/>
</dbReference>
<dbReference type="Proteomes" id="UP001595848">
    <property type="component" value="Unassembled WGS sequence"/>
</dbReference>